<feature type="domain" description="Antitoxin VbhA" evidence="1">
    <location>
        <begin position="16"/>
        <end position="50"/>
    </location>
</feature>
<sequence>MTDEQIEHCIAQVDGSFAMEGMSLTEEDKKVLRRFAKGEITMEQVIASAREIYGHSNEK</sequence>
<dbReference type="CDD" id="cd11586">
    <property type="entry name" value="VbhA_like"/>
    <property type="match status" value="1"/>
</dbReference>
<dbReference type="KEGG" id="dai:Desaci_4801"/>
<name>I4DCV0_DESAJ</name>
<evidence type="ECO:0000313" key="3">
    <source>
        <dbReference type="Proteomes" id="UP000002892"/>
    </source>
</evidence>
<dbReference type="InterPro" id="IPR033788">
    <property type="entry name" value="VbhA-like"/>
</dbReference>
<protein>
    <recommendedName>
        <fullName evidence="1">Antitoxin VbhA domain-containing protein</fullName>
    </recommendedName>
</protein>
<gene>
    <name evidence="2" type="ordered locus">Desaci_4801</name>
</gene>
<dbReference type="HOGENOM" id="CLU_2952836_0_0_9"/>
<dbReference type="InterPro" id="IPR043038">
    <property type="entry name" value="VbhA_sf"/>
</dbReference>
<dbReference type="RefSeq" id="WP_014825136.1">
    <property type="nucleotide sequence ID" value="NC_018067.1"/>
</dbReference>
<dbReference type="OrthoDB" id="1799165at2"/>
<dbReference type="AlphaFoldDB" id="I4DCV0"/>
<reference evidence="3" key="1">
    <citation type="journal article" date="2012" name="J. Bacteriol.">
        <title>Complete genome sequences of Desulfosporosinus orientis DSM765T, Desulfosporosinus youngiae DSM17734T, Desulfosporosinus meridiei DSM13257T, and Desulfosporosinus acidiphilus DSM22704T.</title>
        <authorList>
            <person name="Pester M."/>
            <person name="Brambilla E."/>
            <person name="Alazard D."/>
            <person name="Rattei T."/>
            <person name="Weinmaier T."/>
            <person name="Han J."/>
            <person name="Lucas S."/>
            <person name="Lapidus A."/>
            <person name="Cheng J.F."/>
            <person name="Goodwin L."/>
            <person name="Pitluck S."/>
            <person name="Peters L."/>
            <person name="Ovchinnikova G."/>
            <person name="Teshima H."/>
            <person name="Detter J.C."/>
            <person name="Han C.S."/>
            <person name="Tapia R."/>
            <person name="Land M.L."/>
            <person name="Hauser L."/>
            <person name="Kyrpides N.C."/>
            <person name="Ivanova N.N."/>
            <person name="Pagani I."/>
            <person name="Huntmann M."/>
            <person name="Wei C.L."/>
            <person name="Davenport K.W."/>
            <person name="Daligault H."/>
            <person name="Chain P.S."/>
            <person name="Chen A."/>
            <person name="Mavromatis K."/>
            <person name="Markowitz V."/>
            <person name="Szeto E."/>
            <person name="Mikhailova N."/>
            <person name="Pati A."/>
            <person name="Wagner M."/>
            <person name="Woyke T."/>
            <person name="Ollivier B."/>
            <person name="Klenk H.P."/>
            <person name="Spring S."/>
            <person name="Loy A."/>
        </authorList>
    </citation>
    <scope>NUCLEOTIDE SEQUENCE [LARGE SCALE GENOMIC DNA]</scope>
    <source>
        <strain evidence="3">DSM 22704 / JCM 16185 / SJ4</strain>
    </source>
</reference>
<proteinExistence type="predicted"/>
<evidence type="ECO:0000259" key="1">
    <source>
        <dbReference type="Pfam" id="PF18495"/>
    </source>
</evidence>
<geneLocation type="plasmid" evidence="2 3">
    <name>pDESACI.02</name>
</geneLocation>
<dbReference type="EMBL" id="CP003641">
    <property type="protein sequence ID" value="AFM43624.1"/>
    <property type="molecule type" value="Genomic_DNA"/>
</dbReference>
<evidence type="ECO:0000313" key="2">
    <source>
        <dbReference type="EMBL" id="AFM43624.1"/>
    </source>
</evidence>
<organism evidence="2 3">
    <name type="scientific">Desulfosporosinus acidiphilus (strain DSM 22704 / JCM 16185 / SJ4)</name>
    <dbReference type="NCBI Taxonomy" id="646529"/>
    <lineage>
        <taxon>Bacteria</taxon>
        <taxon>Bacillati</taxon>
        <taxon>Bacillota</taxon>
        <taxon>Clostridia</taxon>
        <taxon>Eubacteriales</taxon>
        <taxon>Desulfitobacteriaceae</taxon>
        <taxon>Desulfosporosinus</taxon>
    </lineage>
</organism>
<dbReference type="Pfam" id="PF18495">
    <property type="entry name" value="VbhA"/>
    <property type="match status" value="1"/>
</dbReference>
<dbReference type="InterPro" id="IPR041535">
    <property type="entry name" value="VbhA"/>
</dbReference>
<keyword evidence="2" id="KW-0614">Plasmid</keyword>
<dbReference type="Gene3D" id="1.10.8.1050">
    <property type="entry name" value="Antitoxin VbhA-like"/>
    <property type="match status" value="1"/>
</dbReference>
<keyword evidence="3" id="KW-1185">Reference proteome</keyword>
<dbReference type="Proteomes" id="UP000002892">
    <property type="component" value="Plasmid pDESACI.02"/>
</dbReference>
<accession>I4DCV0</accession>